<gene>
    <name evidence="2" type="ORF">M4486_04295</name>
</gene>
<evidence type="ECO:0000313" key="2">
    <source>
        <dbReference type="EMBL" id="UQN30538.1"/>
    </source>
</evidence>
<dbReference type="Proteomes" id="UP001055868">
    <property type="component" value="Chromosome"/>
</dbReference>
<name>A0ABY4N7J9_9MICO</name>
<keyword evidence="3" id="KW-1185">Reference proteome</keyword>
<protein>
    <recommendedName>
        <fullName evidence="4">Secreted protein</fullName>
    </recommendedName>
</protein>
<reference evidence="2" key="1">
    <citation type="submission" date="2022-05" db="EMBL/GenBank/DDBJ databases">
        <title>Genomic analysis of Brachybacterium sp. CBA3104.</title>
        <authorList>
            <person name="Roh S.W."/>
            <person name="Kim Y.B."/>
            <person name="Kim Y."/>
        </authorList>
    </citation>
    <scope>NUCLEOTIDE SEQUENCE</scope>
    <source>
        <strain evidence="2">CBA3104</strain>
    </source>
</reference>
<evidence type="ECO:0000313" key="3">
    <source>
        <dbReference type="Proteomes" id="UP001055868"/>
    </source>
</evidence>
<evidence type="ECO:0000256" key="1">
    <source>
        <dbReference type="SAM" id="MobiDB-lite"/>
    </source>
</evidence>
<feature type="region of interest" description="Disordered" evidence="1">
    <location>
        <begin position="33"/>
        <end position="67"/>
    </location>
</feature>
<dbReference type="RefSeq" id="WP_249479919.1">
    <property type="nucleotide sequence ID" value="NZ_CP097218.1"/>
</dbReference>
<dbReference type="PROSITE" id="PS51318">
    <property type="entry name" value="TAT"/>
    <property type="match status" value="1"/>
</dbReference>
<evidence type="ECO:0008006" key="4">
    <source>
        <dbReference type="Google" id="ProtNLM"/>
    </source>
</evidence>
<dbReference type="EMBL" id="CP097218">
    <property type="protein sequence ID" value="UQN30538.1"/>
    <property type="molecule type" value="Genomic_DNA"/>
</dbReference>
<proteinExistence type="predicted"/>
<dbReference type="InterPro" id="IPR006311">
    <property type="entry name" value="TAT_signal"/>
</dbReference>
<sequence>MTPSRVRAPSRRELLAGVTLTGAVCVMSACHGPEEEPVASTAPTVSTKNVESPRGLADHGTRAPEGPDGIAAFVSEQLIVRDGTALEDVTNRLRETGVVTKDADIEIDAPGLDEIIDASFDEGKPLALREEPTVSRYSDRPDGKDACERSVSLSLQGVSPVAKDDEGASPYTAVLYLVLSAAKDSWSASGVRVMLFAPD</sequence>
<organism evidence="2 3">
    <name type="scientific">Brachybacterium kimchii</name>
    <dbReference type="NCBI Taxonomy" id="2942909"/>
    <lineage>
        <taxon>Bacteria</taxon>
        <taxon>Bacillati</taxon>
        <taxon>Actinomycetota</taxon>
        <taxon>Actinomycetes</taxon>
        <taxon>Micrococcales</taxon>
        <taxon>Dermabacteraceae</taxon>
        <taxon>Brachybacterium</taxon>
    </lineage>
</organism>
<dbReference type="PROSITE" id="PS51257">
    <property type="entry name" value="PROKAR_LIPOPROTEIN"/>
    <property type="match status" value="1"/>
</dbReference>
<feature type="compositionally biased region" description="Polar residues" evidence="1">
    <location>
        <begin position="41"/>
        <end position="50"/>
    </location>
</feature>
<accession>A0ABY4N7J9</accession>